<evidence type="ECO:0000313" key="1">
    <source>
        <dbReference type="EMBL" id="KAK8984228.1"/>
    </source>
</evidence>
<dbReference type="InterPro" id="IPR008480">
    <property type="entry name" value="DUF761_pln"/>
</dbReference>
<protein>
    <submittedName>
        <fullName evidence="1">Uncharacterized protein</fullName>
    </submittedName>
</protein>
<dbReference type="EMBL" id="JBBPBN010000078">
    <property type="protein sequence ID" value="KAK8984228.1"/>
    <property type="molecule type" value="Genomic_DNA"/>
</dbReference>
<gene>
    <name evidence="1" type="ORF">V6N11_029545</name>
</gene>
<dbReference type="Pfam" id="PF05553">
    <property type="entry name" value="DUF761"/>
    <property type="match status" value="1"/>
</dbReference>
<proteinExistence type="predicted"/>
<accession>A0ABR2P7D0</accession>
<sequence>MPPLNLAKKLKPARKAWRSFTLKVKSKLEALDVLSSVESGTRRLLEFCSLHLFAPFKKRFLSGRRRRFNYDYLTTYQHYQNQPRNRKVIYIDQLYGEPMSMQLQAKHKEPLQAAETSRRSEQVVDESDGVDSIEDAWKAVVAKSPHLRGVDERADEFIYKFREERKLEKEQSDLDFQEMLARST</sequence>
<name>A0ABR2P7D0_9ROSI</name>
<organism evidence="1 2">
    <name type="scientific">Hibiscus sabdariffa</name>
    <name type="common">roselle</name>
    <dbReference type="NCBI Taxonomy" id="183260"/>
    <lineage>
        <taxon>Eukaryota</taxon>
        <taxon>Viridiplantae</taxon>
        <taxon>Streptophyta</taxon>
        <taxon>Embryophyta</taxon>
        <taxon>Tracheophyta</taxon>
        <taxon>Spermatophyta</taxon>
        <taxon>Magnoliopsida</taxon>
        <taxon>eudicotyledons</taxon>
        <taxon>Gunneridae</taxon>
        <taxon>Pentapetalae</taxon>
        <taxon>rosids</taxon>
        <taxon>malvids</taxon>
        <taxon>Malvales</taxon>
        <taxon>Malvaceae</taxon>
        <taxon>Malvoideae</taxon>
        <taxon>Hibiscus</taxon>
    </lineage>
</organism>
<dbReference type="Proteomes" id="UP001396334">
    <property type="component" value="Unassembled WGS sequence"/>
</dbReference>
<reference evidence="1 2" key="1">
    <citation type="journal article" date="2024" name="G3 (Bethesda)">
        <title>Genome assembly of Hibiscus sabdariffa L. provides insights into metabolisms of medicinal natural products.</title>
        <authorList>
            <person name="Kim T."/>
        </authorList>
    </citation>
    <scope>NUCLEOTIDE SEQUENCE [LARGE SCALE GENOMIC DNA]</scope>
    <source>
        <strain evidence="1">TK-2024</strain>
        <tissue evidence="1">Old leaves</tissue>
    </source>
</reference>
<keyword evidence="2" id="KW-1185">Reference proteome</keyword>
<evidence type="ECO:0000313" key="2">
    <source>
        <dbReference type="Proteomes" id="UP001396334"/>
    </source>
</evidence>
<comment type="caution">
    <text evidence="1">The sequence shown here is derived from an EMBL/GenBank/DDBJ whole genome shotgun (WGS) entry which is preliminary data.</text>
</comment>